<sequence>MNQKVNKVTPWAVLSVSLILTSGMAINGTLPLIKEQLSLSQTQSELLGTIPSLTVFLVVLLSTLIVKKIGMKKTVLIGLLLVAIGGTLPILTPNSYPAILLSRLILGAGLGCYNSSAVNYINELFVGKQRMNLLGMRNSMESIGQMFLTFIAGLLISFGWQYSYLIYLGAIPIAILFYFFVPDVKKEESTTKEKKRIALLPILSVIFASIMVMNSIAIAVRFPALAVALKGATYNTSLYLALMPVLGIISGFLFQKLTSLIKHRILYVAVIVNLLANLLIAVSANSFLLLVLGLLISSIPVAWVLPYLFNHIEKISGGMNPRFLTSLIFLGCNFGVLIAPVLMRLFEMMGGTSDLYFPFYVFTCMFLLLLIILVFVHNKINNKNEKN</sequence>
<keyword evidence="10" id="KW-1185">Reference proteome</keyword>
<dbReference type="GO" id="GO:0022857">
    <property type="term" value="F:transmembrane transporter activity"/>
    <property type="evidence" value="ECO:0007669"/>
    <property type="project" value="InterPro"/>
</dbReference>
<dbReference type="PANTHER" id="PTHR43124">
    <property type="entry name" value="PURINE EFFLUX PUMP PBUE"/>
    <property type="match status" value="1"/>
</dbReference>
<feature type="transmembrane region" description="Helical" evidence="7">
    <location>
        <begin position="202"/>
        <end position="224"/>
    </location>
</feature>
<dbReference type="GeneID" id="95580570"/>
<evidence type="ECO:0000256" key="2">
    <source>
        <dbReference type="ARBA" id="ARBA00022448"/>
    </source>
</evidence>
<feature type="transmembrane region" description="Helical" evidence="7">
    <location>
        <begin position="265"/>
        <end position="282"/>
    </location>
</feature>
<keyword evidence="6 7" id="KW-0472">Membrane</keyword>
<feature type="transmembrane region" description="Helical" evidence="7">
    <location>
        <begin position="236"/>
        <end position="253"/>
    </location>
</feature>
<proteinExistence type="predicted"/>
<dbReference type="EMBL" id="NGKB01000002">
    <property type="protein sequence ID" value="RSU16338.1"/>
    <property type="molecule type" value="Genomic_DNA"/>
</dbReference>
<evidence type="ECO:0000313" key="9">
    <source>
        <dbReference type="EMBL" id="RSU16338.1"/>
    </source>
</evidence>
<dbReference type="Proteomes" id="UP000288028">
    <property type="component" value="Unassembled WGS sequence"/>
</dbReference>
<dbReference type="PANTHER" id="PTHR43124:SF3">
    <property type="entry name" value="CHLORAMPHENICOL EFFLUX PUMP RV0191"/>
    <property type="match status" value="1"/>
</dbReference>
<dbReference type="AlphaFoldDB" id="A0A430B7V0"/>
<evidence type="ECO:0000256" key="1">
    <source>
        <dbReference type="ARBA" id="ARBA00004651"/>
    </source>
</evidence>
<protein>
    <recommendedName>
        <fullName evidence="8">Major facilitator superfamily (MFS) profile domain-containing protein</fullName>
    </recommendedName>
</protein>
<keyword evidence="3" id="KW-1003">Cell membrane</keyword>
<dbReference type="InterPro" id="IPR020846">
    <property type="entry name" value="MFS_dom"/>
</dbReference>
<dbReference type="InterPro" id="IPR036259">
    <property type="entry name" value="MFS_trans_sf"/>
</dbReference>
<feature type="transmembrane region" description="Helical" evidence="7">
    <location>
        <begin position="49"/>
        <end position="67"/>
    </location>
</feature>
<evidence type="ECO:0000259" key="8">
    <source>
        <dbReference type="PROSITE" id="PS50850"/>
    </source>
</evidence>
<keyword evidence="5 7" id="KW-1133">Transmembrane helix</keyword>
<evidence type="ECO:0000256" key="3">
    <source>
        <dbReference type="ARBA" id="ARBA00022475"/>
    </source>
</evidence>
<feature type="transmembrane region" description="Helical" evidence="7">
    <location>
        <begin position="355"/>
        <end position="376"/>
    </location>
</feature>
<dbReference type="Gene3D" id="1.20.1250.20">
    <property type="entry name" value="MFS general substrate transporter like domains"/>
    <property type="match status" value="1"/>
</dbReference>
<feature type="transmembrane region" description="Helical" evidence="7">
    <location>
        <begin position="74"/>
        <end position="92"/>
    </location>
</feature>
<organism evidence="9 10">
    <name type="scientific">Vagococcus carniphilus</name>
    <dbReference type="NCBI Taxonomy" id="218144"/>
    <lineage>
        <taxon>Bacteria</taxon>
        <taxon>Bacillati</taxon>
        <taxon>Bacillota</taxon>
        <taxon>Bacilli</taxon>
        <taxon>Lactobacillales</taxon>
        <taxon>Enterococcaceae</taxon>
        <taxon>Vagococcus</taxon>
    </lineage>
</organism>
<accession>A0A430B7V0</accession>
<comment type="caution">
    <text evidence="9">The sequence shown here is derived from an EMBL/GenBank/DDBJ whole genome shotgun (WGS) entry which is preliminary data.</text>
</comment>
<feature type="domain" description="Major facilitator superfamily (MFS) profile" evidence="8">
    <location>
        <begin position="1"/>
        <end position="381"/>
    </location>
</feature>
<evidence type="ECO:0000256" key="7">
    <source>
        <dbReference type="SAM" id="Phobius"/>
    </source>
</evidence>
<keyword evidence="4 7" id="KW-0812">Transmembrane</keyword>
<dbReference type="OrthoDB" id="1650550at2"/>
<reference evidence="9 10" key="1">
    <citation type="submission" date="2017-05" db="EMBL/GenBank/DDBJ databases">
        <title>Vagococcus spp. assemblies.</title>
        <authorList>
            <person name="Gulvik C.A."/>
        </authorList>
    </citation>
    <scope>NUCLEOTIDE SEQUENCE [LARGE SCALE GENOMIC DNA]</scope>
    <source>
        <strain evidence="9 10">SS1714</strain>
    </source>
</reference>
<feature type="transmembrane region" description="Helical" evidence="7">
    <location>
        <begin position="321"/>
        <end position="343"/>
    </location>
</feature>
<evidence type="ECO:0000256" key="5">
    <source>
        <dbReference type="ARBA" id="ARBA00022989"/>
    </source>
</evidence>
<feature type="transmembrane region" description="Helical" evidence="7">
    <location>
        <begin position="288"/>
        <end position="309"/>
    </location>
</feature>
<evidence type="ECO:0000256" key="4">
    <source>
        <dbReference type="ARBA" id="ARBA00022692"/>
    </source>
</evidence>
<dbReference type="Pfam" id="PF07690">
    <property type="entry name" value="MFS_1"/>
    <property type="match status" value="1"/>
</dbReference>
<dbReference type="GO" id="GO:0005886">
    <property type="term" value="C:plasma membrane"/>
    <property type="evidence" value="ECO:0007669"/>
    <property type="project" value="UniProtKB-SubCell"/>
</dbReference>
<evidence type="ECO:0000256" key="6">
    <source>
        <dbReference type="ARBA" id="ARBA00023136"/>
    </source>
</evidence>
<feature type="transmembrane region" description="Helical" evidence="7">
    <location>
        <begin position="164"/>
        <end position="181"/>
    </location>
</feature>
<dbReference type="InterPro" id="IPR011701">
    <property type="entry name" value="MFS"/>
</dbReference>
<evidence type="ECO:0000313" key="10">
    <source>
        <dbReference type="Proteomes" id="UP000288028"/>
    </source>
</evidence>
<dbReference type="SUPFAM" id="SSF103473">
    <property type="entry name" value="MFS general substrate transporter"/>
    <property type="match status" value="1"/>
</dbReference>
<comment type="subcellular location">
    <subcellularLocation>
        <location evidence="1">Cell membrane</location>
        <topology evidence="1">Multi-pass membrane protein</topology>
    </subcellularLocation>
</comment>
<feature type="transmembrane region" description="Helical" evidence="7">
    <location>
        <begin position="142"/>
        <end position="158"/>
    </location>
</feature>
<keyword evidence="2" id="KW-0813">Transport</keyword>
<feature type="transmembrane region" description="Helical" evidence="7">
    <location>
        <begin position="98"/>
        <end position="121"/>
    </location>
</feature>
<dbReference type="InterPro" id="IPR050189">
    <property type="entry name" value="MFS_Efflux_Transporters"/>
</dbReference>
<dbReference type="PROSITE" id="PS50850">
    <property type="entry name" value="MFS"/>
    <property type="match status" value="1"/>
</dbReference>
<dbReference type="RefSeq" id="WP_126791424.1">
    <property type="nucleotide sequence ID" value="NZ_CP060720.1"/>
</dbReference>
<name>A0A430B7V0_9ENTE</name>
<gene>
    <name evidence="9" type="ORF">CBF28_02085</name>
</gene>